<gene>
    <name evidence="1" type="ORF">DFR40_0126</name>
</gene>
<comment type="caution">
    <text evidence="1">The sequence shown here is derived from an EMBL/GenBank/DDBJ whole genome shotgun (WGS) entry which is preliminary data.</text>
</comment>
<keyword evidence="2" id="KW-1185">Reference proteome</keyword>
<dbReference type="OrthoDB" id="5522207at2"/>
<organism evidence="1 2">
    <name type="scientific">Azonexus fungiphilus</name>
    <dbReference type="NCBI Taxonomy" id="146940"/>
    <lineage>
        <taxon>Bacteria</taxon>
        <taxon>Pseudomonadati</taxon>
        <taxon>Pseudomonadota</taxon>
        <taxon>Betaproteobacteria</taxon>
        <taxon>Rhodocyclales</taxon>
        <taxon>Azonexaceae</taxon>
        <taxon>Azonexus</taxon>
    </lineage>
</organism>
<sequence length="105" mass="11842">MAAICHPSFINRRPEKTLFPLGKTYATPGAVALLQALELSPFEFIARHWQGDWGDLDPEDVQANVAALRYGYRLLSSYEIGSSQKLWIITEADRSTTTLLLPEEY</sequence>
<evidence type="ECO:0000313" key="2">
    <source>
        <dbReference type="Proteomes" id="UP000270626"/>
    </source>
</evidence>
<dbReference type="EMBL" id="RBXP01000001">
    <property type="protein sequence ID" value="RKT63076.1"/>
    <property type="molecule type" value="Genomic_DNA"/>
</dbReference>
<dbReference type="AlphaFoldDB" id="A0A495WNL9"/>
<proteinExistence type="predicted"/>
<reference evidence="1 2" key="1">
    <citation type="submission" date="2018-10" db="EMBL/GenBank/DDBJ databases">
        <title>Genomic Encyclopedia of Type Strains, Phase IV (KMG-IV): sequencing the most valuable type-strain genomes for metagenomic binning, comparative biology and taxonomic classification.</title>
        <authorList>
            <person name="Goeker M."/>
        </authorList>
    </citation>
    <scope>NUCLEOTIDE SEQUENCE [LARGE SCALE GENOMIC DNA]</scope>
    <source>
        <strain evidence="1 2">DSM 23841</strain>
    </source>
</reference>
<dbReference type="RefSeq" id="WP_121456555.1">
    <property type="nucleotide sequence ID" value="NZ_RBXP01000001.1"/>
</dbReference>
<evidence type="ECO:0008006" key="3">
    <source>
        <dbReference type="Google" id="ProtNLM"/>
    </source>
</evidence>
<name>A0A495WNL9_9RHOO</name>
<protein>
    <recommendedName>
        <fullName evidence="3">Type I restriction endonuclease subunit M</fullName>
    </recommendedName>
</protein>
<dbReference type="Proteomes" id="UP000270626">
    <property type="component" value="Unassembled WGS sequence"/>
</dbReference>
<accession>A0A495WNL9</accession>
<evidence type="ECO:0000313" key="1">
    <source>
        <dbReference type="EMBL" id="RKT63076.1"/>
    </source>
</evidence>